<keyword evidence="2" id="KW-0812">Transmembrane</keyword>
<feature type="chain" id="PRO_5047011074" evidence="3">
    <location>
        <begin position="19"/>
        <end position="372"/>
    </location>
</feature>
<organism evidence="4 5">
    <name type="scientific">Tritrichomonas musculus</name>
    <dbReference type="NCBI Taxonomy" id="1915356"/>
    <lineage>
        <taxon>Eukaryota</taxon>
        <taxon>Metamonada</taxon>
        <taxon>Parabasalia</taxon>
        <taxon>Tritrichomonadida</taxon>
        <taxon>Tritrichomonadidae</taxon>
        <taxon>Tritrichomonas</taxon>
    </lineage>
</organism>
<dbReference type="EMBL" id="JAPFFF010000044">
    <property type="protein sequence ID" value="KAK8840705.1"/>
    <property type="molecule type" value="Genomic_DNA"/>
</dbReference>
<proteinExistence type="predicted"/>
<evidence type="ECO:0000313" key="5">
    <source>
        <dbReference type="Proteomes" id="UP001470230"/>
    </source>
</evidence>
<sequence>MYVVFFFLGILTLPTNLAQIIPLLKRKNPPPTTLYFSSILVNIGIAFLISAIDIASDDKRIFEMAGYVIAAVLFYVGGVMMSFINLFSCKSCEGFNDFENLNEELKTEFDDYETFTNKLMINRALPPLILVIGKAYHYETEIEYYTDSDGNQQTRSVTKEVTTYKNSWCLRYQSWQEEGNSIRIDKDLSMIHGRVEAYFTYDNETIDVLNRMREVAYEDARPHDTWAYAYNEFWVPEKYEIINGTTRTDGSVPCVSKWIPTIGGRILIIFLKIIGYSTLIYALWTSKGTNMKMKIIKRISMKPKHESGLRCGYMENDQYAAERTFHGKKKTKYSNQKQNQNSISEICEDTPNVVSGINNDGELNVEKRKDSS</sequence>
<evidence type="ECO:0000256" key="1">
    <source>
        <dbReference type="SAM" id="MobiDB-lite"/>
    </source>
</evidence>
<keyword evidence="3" id="KW-0732">Signal</keyword>
<feature type="signal peptide" evidence="3">
    <location>
        <begin position="1"/>
        <end position="18"/>
    </location>
</feature>
<keyword evidence="2" id="KW-0472">Membrane</keyword>
<dbReference type="Proteomes" id="UP001470230">
    <property type="component" value="Unassembled WGS sequence"/>
</dbReference>
<comment type="caution">
    <text evidence="4">The sequence shown here is derived from an EMBL/GenBank/DDBJ whole genome shotgun (WGS) entry which is preliminary data.</text>
</comment>
<evidence type="ECO:0000256" key="2">
    <source>
        <dbReference type="SAM" id="Phobius"/>
    </source>
</evidence>
<feature type="transmembrane region" description="Helical" evidence="2">
    <location>
        <begin position="67"/>
        <end position="87"/>
    </location>
</feature>
<keyword evidence="5" id="KW-1185">Reference proteome</keyword>
<feature type="transmembrane region" description="Helical" evidence="2">
    <location>
        <begin position="34"/>
        <end position="55"/>
    </location>
</feature>
<reference evidence="4 5" key="1">
    <citation type="submission" date="2024-04" db="EMBL/GenBank/DDBJ databases">
        <title>Tritrichomonas musculus Genome.</title>
        <authorList>
            <person name="Alves-Ferreira E."/>
            <person name="Grigg M."/>
            <person name="Lorenzi H."/>
            <person name="Galac M."/>
        </authorList>
    </citation>
    <scope>NUCLEOTIDE SEQUENCE [LARGE SCALE GENOMIC DNA]</scope>
    <source>
        <strain evidence="4 5">EAF2021</strain>
    </source>
</reference>
<accession>A0ABR2H3G4</accession>
<name>A0ABR2H3G4_9EUKA</name>
<protein>
    <submittedName>
        <fullName evidence="4">Uncharacterized protein</fullName>
    </submittedName>
</protein>
<feature type="compositionally biased region" description="Polar residues" evidence="1">
    <location>
        <begin position="333"/>
        <end position="344"/>
    </location>
</feature>
<evidence type="ECO:0000313" key="4">
    <source>
        <dbReference type="EMBL" id="KAK8840705.1"/>
    </source>
</evidence>
<feature type="transmembrane region" description="Helical" evidence="2">
    <location>
        <begin position="262"/>
        <end position="284"/>
    </location>
</feature>
<evidence type="ECO:0000256" key="3">
    <source>
        <dbReference type="SAM" id="SignalP"/>
    </source>
</evidence>
<keyword evidence="2" id="KW-1133">Transmembrane helix</keyword>
<gene>
    <name evidence="4" type="ORF">M9Y10_030481</name>
</gene>
<feature type="region of interest" description="Disordered" evidence="1">
    <location>
        <begin position="328"/>
        <end position="347"/>
    </location>
</feature>